<feature type="transmembrane region" description="Helical" evidence="9">
    <location>
        <begin position="13"/>
        <end position="39"/>
    </location>
</feature>
<evidence type="ECO:0000256" key="1">
    <source>
        <dbReference type="ARBA" id="ARBA00004429"/>
    </source>
</evidence>
<dbReference type="PANTHER" id="PTHR30625">
    <property type="entry name" value="PROTEIN TOLQ"/>
    <property type="match status" value="1"/>
</dbReference>
<feature type="domain" description="MotA/TolQ/ExbB proton channel" evidence="10">
    <location>
        <begin position="48"/>
        <end position="133"/>
    </location>
</feature>
<evidence type="ECO:0000256" key="8">
    <source>
        <dbReference type="RuleBase" id="RU004057"/>
    </source>
</evidence>
<dbReference type="Pfam" id="PF01618">
    <property type="entry name" value="MotA_ExbB"/>
    <property type="match status" value="1"/>
</dbReference>
<reference evidence="11 12" key="1">
    <citation type="submission" date="2020-07" db="EMBL/GenBank/DDBJ databases">
        <title>Transfer of Campylobacter canadensis to the novel genus Avispirillum gen. nov., that also includes two novel species recovered from migratory waterfowl: Avispirillum anseris sp. nov. and Avispirillum brantae sp. nov.</title>
        <authorList>
            <person name="Miller W.G."/>
            <person name="Chapman M.H."/>
            <person name="Yee E."/>
            <person name="Inglis G.D."/>
        </authorList>
    </citation>
    <scope>NUCLEOTIDE SEQUENCE [LARGE SCALE GENOMIC DNA]</scope>
    <source>
        <strain evidence="11 12">L283</strain>
    </source>
</reference>
<dbReference type="Proteomes" id="UP000786183">
    <property type="component" value="Unassembled WGS sequence"/>
</dbReference>
<proteinExistence type="inferred from homology"/>
<evidence type="ECO:0000256" key="7">
    <source>
        <dbReference type="ARBA" id="ARBA00023136"/>
    </source>
</evidence>
<feature type="transmembrane region" description="Helical" evidence="9">
    <location>
        <begin position="59"/>
        <end position="82"/>
    </location>
</feature>
<accession>A0ABS7WPJ7</accession>
<gene>
    <name evidence="11" type="ORF">AVCANL283_00980</name>
</gene>
<evidence type="ECO:0000313" key="11">
    <source>
        <dbReference type="EMBL" id="MBZ7986688.1"/>
    </source>
</evidence>
<name>A0ABS7WPJ7_9BACT</name>
<comment type="subcellular location">
    <subcellularLocation>
        <location evidence="1">Cell inner membrane</location>
        <topology evidence="1">Multi-pass membrane protein</topology>
    </subcellularLocation>
    <subcellularLocation>
        <location evidence="8">Membrane</location>
        <topology evidence="8">Multi-pass membrane protein</topology>
    </subcellularLocation>
</comment>
<organism evidence="11 12">
    <name type="scientific">Campylobacter canadensis</name>
    <dbReference type="NCBI Taxonomy" id="449520"/>
    <lineage>
        <taxon>Bacteria</taxon>
        <taxon>Pseudomonadati</taxon>
        <taxon>Campylobacterota</taxon>
        <taxon>Epsilonproteobacteria</taxon>
        <taxon>Campylobacterales</taxon>
        <taxon>Campylobacteraceae</taxon>
        <taxon>Campylobacter</taxon>
    </lineage>
</organism>
<evidence type="ECO:0000313" key="12">
    <source>
        <dbReference type="Proteomes" id="UP000786183"/>
    </source>
</evidence>
<comment type="similarity">
    <text evidence="8">Belongs to the exbB/tolQ family.</text>
</comment>
<keyword evidence="5 8" id="KW-0653">Protein transport</keyword>
<keyword evidence="2 8" id="KW-0813">Transport</keyword>
<evidence type="ECO:0000256" key="5">
    <source>
        <dbReference type="ARBA" id="ARBA00022927"/>
    </source>
</evidence>
<sequence>MFELLHLEYEVDIIVFSILAIMNALSIAVMLERVVFYCFFKYENYKSLEEFELSTSKNLIILSIIAQNAPYIGLLGTVFGIMMGFNNIDDTQKIISTLSAALKATAGGLVVAIIALVLFNIFDRCNAKLCVKYKKINNLLSKANE</sequence>
<comment type="caution">
    <text evidence="11">The sequence shown here is derived from an EMBL/GenBank/DDBJ whole genome shotgun (WGS) entry which is preliminary data.</text>
</comment>
<dbReference type="EMBL" id="JACGBB010000002">
    <property type="protein sequence ID" value="MBZ7986688.1"/>
    <property type="molecule type" value="Genomic_DNA"/>
</dbReference>
<evidence type="ECO:0000256" key="3">
    <source>
        <dbReference type="ARBA" id="ARBA00022475"/>
    </source>
</evidence>
<dbReference type="PANTHER" id="PTHR30625:SF15">
    <property type="entry name" value="BIOPOLYMER TRANSPORT PROTEIN EXBB"/>
    <property type="match status" value="1"/>
</dbReference>
<protein>
    <submittedName>
        <fullName evidence="11">MotA/TolQ/ExbB proton channel family protein</fullName>
    </submittedName>
</protein>
<keyword evidence="6 9" id="KW-1133">Transmembrane helix</keyword>
<evidence type="ECO:0000259" key="10">
    <source>
        <dbReference type="Pfam" id="PF01618"/>
    </source>
</evidence>
<keyword evidence="7 9" id="KW-0472">Membrane</keyword>
<keyword evidence="12" id="KW-1185">Reference proteome</keyword>
<evidence type="ECO:0000256" key="4">
    <source>
        <dbReference type="ARBA" id="ARBA00022692"/>
    </source>
</evidence>
<dbReference type="RefSeq" id="WP_224323879.1">
    <property type="nucleotide sequence ID" value="NZ_JACGBB010000002.1"/>
</dbReference>
<keyword evidence="3" id="KW-1003">Cell membrane</keyword>
<evidence type="ECO:0000256" key="9">
    <source>
        <dbReference type="SAM" id="Phobius"/>
    </source>
</evidence>
<evidence type="ECO:0000256" key="6">
    <source>
        <dbReference type="ARBA" id="ARBA00022989"/>
    </source>
</evidence>
<dbReference type="InterPro" id="IPR002898">
    <property type="entry name" value="MotA_ExbB_proton_chnl"/>
</dbReference>
<dbReference type="InterPro" id="IPR050790">
    <property type="entry name" value="ExbB/TolQ_transport"/>
</dbReference>
<evidence type="ECO:0000256" key="2">
    <source>
        <dbReference type="ARBA" id="ARBA00022448"/>
    </source>
</evidence>
<keyword evidence="4 9" id="KW-0812">Transmembrane</keyword>
<feature type="transmembrane region" description="Helical" evidence="9">
    <location>
        <begin position="94"/>
        <end position="119"/>
    </location>
</feature>